<dbReference type="EMBL" id="OP429123">
    <property type="protein sequence ID" value="WEG69107.1"/>
    <property type="molecule type" value="Genomic_DNA"/>
</dbReference>
<evidence type="ECO:0000256" key="1">
    <source>
        <dbReference type="SAM" id="Phobius"/>
    </source>
</evidence>
<reference evidence="6" key="1">
    <citation type="submission" date="2022-09" db="EMBL/GenBank/DDBJ databases">
        <authorList>
            <person name="Vucak M."/>
            <person name="Davison A.J."/>
        </authorList>
    </citation>
    <scope>NUCLEOTIDE SEQUENCE</scope>
    <source>
        <strain evidence="2">Mnat18</strain>
        <strain evidence="3">Mnat19</strain>
        <strain evidence="5">Mnat2</strain>
        <strain evidence="4">Mnat29</strain>
        <strain evidence="6">Mnat33</strain>
    </source>
</reference>
<evidence type="ECO:0000313" key="4">
    <source>
        <dbReference type="EMBL" id="WEG69384.1"/>
    </source>
</evidence>
<dbReference type="EMBL" id="OP429127">
    <property type="protein sequence ID" value="WEG69660.1"/>
    <property type="molecule type" value="Genomic_DNA"/>
</dbReference>
<dbReference type="EMBL" id="OP429124">
    <property type="protein sequence ID" value="WEG69245.1"/>
    <property type="molecule type" value="Genomic_DNA"/>
</dbReference>
<organism evidence="6">
    <name type="scientific">Mastomys natalensis cytomegalovirus 2</name>
    <dbReference type="NCBI Taxonomy" id="2973540"/>
    <lineage>
        <taxon>Viruses</taxon>
        <taxon>Duplodnaviria</taxon>
        <taxon>Heunggongvirae</taxon>
        <taxon>Peploviricota</taxon>
        <taxon>Herviviricetes</taxon>
        <taxon>Herpesvirales</taxon>
        <taxon>Orthoherpesviridae</taxon>
        <taxon>Betaherpesvirinae</taxon>
        <taxon>Muromegalovirus</taxon>
    </lineage>
</organism>
<reference evidence="6" key="2">
    <citation type="submission" date="2023-06" db="EMBL/GenBank/DDBJ databases">
        <title>Isolation and genome sequencing of cytomegaloviruses from Natal multimammate mice (Mastomys natalensis).</title>
        <authorList>
            <person name="Jarvis M.A."/>
            <person name="Davison A.J."/>
        </authorList>
    </citation>
    <scope>NUCLEOTIDE SEQUENCE</scope>
    <source>
        <strain evidence="2">Mnat18</strain>
        <strain evidence="3">Mnat19</strain>
        <strain evidence="5">Mnat2</strain>
        <strain evidence="4">Mnat29</strain>
        <strain evidence="6">Mnat33</strain>
    </source>
</reference>
<name>A0A9Y1IMD7_9BETA</name>
<sequence length="261" mass="29785">MRYVWFFPLLAGHVANALLYVYCGDTETTWGSPADTSCQLGFSKTGSLATVRCYVVNETTAQWTHLLTLLSYKTITEETNRGLIEVTYNDSTKAVDVHHNRCEAGISHFKCEFHGYGQITLSGEWFVIAYPIIHFEHGFFIKHFTITVTSKDNSSSVRVYHNPDSDFVPLTASRIDNVNGTFTHVMTFSAPWRTTKGSVTADVTLGSRRYRKTFMFHRHSADFYVTFTVLMVFSTVILAAYIVRRTKRRSEAIVYYTNDLE</sequence>
<accession>A0A9Y1IMD7</accession>
<dbReference type="EMBL" id="OP429126">
    <property type="protein sequence ID" value="WEG69522.1"/>
    <property type="molecule type" value="Genomic_DNA"/>
</dbReference>
<dbReference type="EMBL" id="OP429139">
    <property type="protein sequence ID" value="WEG71334.1"/>
    <property type="molecule type" value="Genomic_DNA"/>
</dbReference>
<proteinExistence type="predicted"/>
<feature type="transmembrane region" description="Helical" evidence="1">
    <location>
        <begin position="223"/>
        <end position="243"/>
    </location>
</feature>
<dbReference type="EMBL" id="OP429125">
    <property type="protein sequence ID" value="WEG69384.1"/>
    <property type="molecule type" value="Genomic_DNA"/>
</dbReference>
<protein>
    <submittedName>
        <fullName evidence="6">Membrane glycoprotein UL119</fullName>
    </submittedName>
</protein>
<keyword evidence="1" id="KW-1133">Transmembrane helix</keyword>
<evidence type="ECO:0000313" key="3">
    <source>
        <dbReference type="EMBL" id="WEG69245.1"/>
    </source>
</evidence>
<keyword evidence="1" id="KW-0812">Transmembrane</keyword>
<evidence type="ECO:0000313" key="2">
    <source>
        <dbReference type="EMBL" id="WEG69107.1"/>
    </source>
</evidence>
<evidence type="ECO:0000313" key="5">
    <source>
        <dbReference type="EMBL" id="WEG69522.1"/>
    </source>
</evidence>
<dbReference type="EMBL" id="OP429141">
    <property type="protein sequence ID" value="WEG71613.1"/>
    <property type="molecule type" value="Genomic_DNA"/>
</dbReference>
<gene>
    <name evidence="6" type="primary">M119</name>
</gene>
<keyword evidence="1" id="KW-0472">Membrane</keyword>
<evidence type="ECO:0000313" key="6">
    <source>
        <dbReference type="EMBL" id="WEG69660.1"/>
    </source>
</evidence>